<comment type="caution">
    <text evidence="2">The sequence shown here is derived from an EMBL/GenBank/DDBJ whole genome shotgun (WGS) entry which is preliminary data.</text>
</comment>
<dbReference type="Proteomes" id="UP000242164">
    <property type="component" value="Unassembled WGS sequence"/>
</dbReference>
<dbReference type="RefSeq" id="WP_011983991.1">
    <property type="nucleotide sequence ID" value="NZ_CP024096.1"/>
</dbReference>
<sequence>MIAFFMDFAIVAALVIGITAFIGVITNGIGEKFFGRKEKLKFVKRSSDIQSGWKQVGGNDIYKKRVY</sequence>
<organism evidence="2 3">
    <name type="scientific">Bacillus cytotoxicus</name>
    <dbReference type="NCBI Taxonomy" id="580165"/>
    <lineage>
        <taxon>Bacteria</taxon>
        <taxon>Bacillati</taxon>
        <taxon>Bacillota</taxon>
        <taxon>Bacilli</taxon>
        <taxon>Bacillales</taxon>
        <taxon>Bacillaceae</taxon>
        <taxon>Bacillus</taxon>
        <taxon>Bacillus cereus group</taxon>
    </lineage>
</organism>
<dbReference type="EMBL" id="FMIK01000018">
    <property type="protein sequence ID" value="SCL86753.1"/>
    <property type="molecule type" value="Genomic_DNA"/>
</dbReference>
<keyword evidence="1" id="KW-0472">Membrane</keyword>
<evidence type="ECO:0000256" key="1">
    <source>
        <dbReference type="SAM" id="Phobius"/>
    </source>
</evidence>
<keyword evidence="1" id="KW-0812">Transmembrane</keyword>
<evidence type="ECO:0008006" key="4">
    <source>
        <dbReference type="Google" id="ProtNLM"/>
    </source>
</evidence>
<accession>A0AAX2CEB1</accession>
<evidence type="ECO:0000313" key="2">
    <source>
        <dbReference type="EMBL" id="SCL86753.1"/>
    </source>
</evidence>
<keyword evidence="1" id="KW-1133">Transmembrane helix</keyword>
<reference evidence="2 3" key="1">
    <citation type="submission" date="2016-08" db="EMBL/GenBank/DDBJ databases">
        <authorList>
            <person name="Loux V."/>
            <person name="Rue O."/>
        </authorList>
    </citation>
    <scope>NUCLEOTIDE SEQUENCE [LARGE SCALE GENOMIC DNA]</scope>
    <source>
        <strain evidence="2 3">AFSSA_08CEB44bac</strain>
    </source>
</reference>
<proteinExistence type="predicted"/>
<gene>
    <name evidence="2" type="ORF">BCB44BAC_01013</name>
</gene>
<dbReference type="AlphaFoldDB" id="A0AAX2CEB1"/>
<protein>
    <recommendedName>
        <fullName evidence="4">Group-specific protein</fullName>
    </recommendedName>
</protein>
<dbReference type="GeneID" id="33896268"/>
<evidence type="ECO:0000313" key="3">
    <source>
        <dbReference type="Proteomes" id="UP000242164"/>
    </source>
</evidence>
<feature type="transmembrane region" description="Helical" evidence="1">
    <location>
        <begin position="6"/>
        <end position="29"/>
    </location>
</feature>
<name>A0AAX2CEB1_9BACI</name>